<dbReference type="InterPro" id="IPR014543">
    <property type="entry name" value="UCP028291"/>
</dbReference>
<dbReference type="EMBL" id="JBHUIP010000016">
    <property type="protein sequence ID" value="MFD2265099.1"/>
    <property type="molecule type" value="Genomic_DNA"/>
</dbReference>
<evidence type="ECO:0000313" key="2">
    <source>
        <dbReference type="Proteomes" id="UP001597295"/>
    </source>
</evidence>
<comment type="caution">
    <text evidence="1">The sequence shown here is derived from an EMBL/GenBank/DDBJ whole genome shotgun (WGS) entry which is preliminary data.</text>
</comment>
<keyword evidence="2" id="KW-1185">Reference proteome</keyword>
<sequence>MVVTEATVRTPLASRYLVLLCKHFRHKVTVDYSETDAKVDFPWGSICVMQAVSDTLHIRLDADDQAGLERSKYVLSDHLARFSRKENLELTWMDQQP</sequence>
<proteinExistence type="predicted"/>
<gene>
    <name evidence="1" type="ORF">ACFSM5_19510</name>
</gene>
<accession>A0ABW5DVX1</accession>
<dbReference type="RefSeq" id="WP_379878271.1">
    <property type="nucleotide sequence ID" value="NZ_JBHUIP010000016.1"/>
</dbReference>
<organism evidence="1 2">
    <name type="scientific">Lacibacterium aquatile</name>
    <dbReference type="NCBI Taxonomy" id="1168082"/>
    <lineage>
        <taxon>Bacteria</taxon>
        <taxon>Pseudomonadati</taxon>
        <taxon>Pseudomonadota</taxon>
        <taxon>Alphaproteobacteria</taxon>
        <taxon>Rhodospirillales</taxon>
        <taxon>Rhodospirillaceae</taxon>
    </lineage>
</organism>
<dbReference type="Pfam" id="PF09981">
    <property type="entry name" value="DUF2218"/>
    <property type="match status" value="1"/>
</dbReference>
<evidence type="ECO:0000313" key="1">
    <source>
        <dbReference type="EMBL" id="MFD2265099.1"/>
    </source>
</evidence>
<dbReference type="Gene3D" id="3.30.310.50">
    <property type="entry name" value="Alpha-D-phosphohexomutase, C-terminal domain"/>
    <property type="match status" value="1"/>
</dbReference>
<protein>
    <submittedName>
        <fullName evidence="1">DUF2218 domain-containing protein</fullName>
    </submittedName>
</protein>
<dbReference type="Proteomes" id="UP001597295">
    <property type="component" value="Unassembled WGS sequence"/>
</dbReference>
<dbReference type="PIRSF" id="PIRSF028291">
    <property type="entry name" value="UCP028291"/>
    <property type="match status" value="1"/>
</dbReference>
<reference evidence="2" key="1">
    <citation type="journal article" date="2019" name="Int. J. Syst. Evol. Microbiol.">
        <title>The Global Catalogue of Microorganisms (GCM) 10K type strain sequencing project: providing services to taxonomists for standard genome sequencing and annotation.</title>
        <authorList>
            <consortium name="The Broad Institute Genomics Platform"/>
            <consortium name="The Broad Institute Genome Sequencing Center for Infectious Disease"/>
            <person name="Wu L."/>
            <person name="Ma J."/>
        </authorList>
    </citation>
    <scope>NUCLEOTIDE SEQUENCE [LARGE SCALE GENOMIC DNA]</scope>
    <source>
        <strain evidence="2">CGMCC 1.19062</strain>
    </source>
</reference>
<name>A0ABW5DVX1_9PROT</name>